<evidence type="ECO:0000313" key="2">
    <source>
        <dbReference type="Proteomes" id="UP000030755"/>
    </source>
</evidence>
<keyword evidence="2" id="KW-1185">Reference proteome</keyword>
<proteinExistence type="predicted"/>
<reference evidence="1 2" key="1">
    <citation type="journal article" date="2013" name="Curr. Biol.">
        <title>Shared signatures of parasitism and phylogenomics unite Cryptomycota and microsporidia.</title>
        <authorList>
            <person name="James T.Y."/>
            <person name="Pelin A."/>
            <person name="Bonen L."/>
            <person name="Ahrendt S."/>
            <person name="Sain D."/>
            <person name="Corradi N."/>
            <person name="Stajich J.E."/>
        </authorList>
    </citation>
    <scope>NUCLEOTIDE SEQUENCE [LARGE SCALE GENOMIC DNA]</scope>
    <source>
        <strain evidence="1 2">CSF55</strain>
    </source>
</reference>
<accession>A0A075B2G6</accession>
<gene>
    <name evidence="1" type="ORF">O9G_002353</name>
</gene>
<name>A0A075B2G6_ROZAC</name>
<protein>
    <submittedName>
        <fullName evidence="1">Uncharacterized protein</fullName>
    </submittedName>
</protein>
<dbReference type="EMBL" id="KE560467">
    <property type="protein sequence ID" value="EPZ36742.1"/>
    <property type="molecule type" value="Genomic_DNA"/>
</dbReference>
<evidence type="ECO:0000313" key="1">
    <source>
        <dbReference type="EMBL" id="EPZ36742.1"/>
    </source>
</evidence>
<dbReference type="Proteomes" id="UP000030755">
    <property type="component" value="Unassembled WGS sequence"/>
</dbReference>
<organism evidence="1 2">
    <name type="scientific">Rozella allomycis (strain CSF55)</name>
    <dbReference type="NCBI Taxonomy" id="988480"/>
    <lineage>
        <taxon>Eukaryota</taxon>
        <taxon>Fungi</taxon>
        <taxon>Fungi incertae sedis</taxon>
        <taxon>Cryptomycota</taxon>
        <taxon>Cryptomycota incertae sedis</taxon>
        <taxon>Rozella</taxon>
    </lineage>
</organism>
<sequence length="76" mass="9368">MKRMPNLKYMDVKGNFLDYDDQFYETLRNSNLRTLKIPRTRYLDNSLDIFYDKDKSSFYETFQEKLKEQKPNLKLN</sequence>
<dbReference type="AlphaFoldDB" id="A0A075B2G6"/>
<dbReference type="HOGENOM" id="CLU_2655833_0_0_1"/>